<evidence type="ECO:0000256" key="6">
    <source>
        <dbReference type="SAM" id="SignalP"/>
    </source>
</evidence>
<dbReference type="GO" id="GO:0004888">
    <property type="term" value="F:transmembrane signaling receptor activity"/>
    <property type="evidence" value="ECO:0007669"/>
    <property type="project" value="TreeGrafter"/>
</dbReference>
<dbReference type="OMA" id="CKIPPEE"/>
<dbReference type="GO" id="GO:0005886">
    <property type="term" value="C:plasma membrane"/>
    <property type="evidence" value="ECO:0007669"/>
    <property type="project" value="TreeGrafter"/>
</dbReference>
<dbReference type="PANTHER" id="PTHR11860:SF87">
    <property type="entry name" value="CMRF35-LIKE MOLECULE 8"/>
    <property type="match status" value="1"/>
</dbReference>
<reference evidence="9" key="1">
    <citation type="submission" date="2019-10" db="EMBL/GenBank/DDBJ databases">
        <title>Corvus moneduloides (New Caledonian crow) genome, bCorMon1, primary haplotype.</title>
        <authorList>
            <person name="Rutz C."/>
            <person name="Fungtammasan C."/>
            <person name="Mountcastle J."/>
            <person name="Formenti G."/>
            <person name="Chow W."/>
            <person name="Howe K."/>
            <person name="Steele M.P."/>
            <person name="Fernandes J."/>
            <person name="Gilbert M.T.P."/>
            <person name="Fedrigo O."/>
            <person name="Jarvis E.D."/>
            <person name="Gemmell N."/>
        </authorList>
    </citation>
    <scope>NUCLEOTIDE SEQUENCE [LARGE SCALE GENOMIC DNA]</scope>
</reference>
<dbReference type="InterPro" id="IPR050671">
    <property type="entry name" value="CD300_family_receptors"/>
</dbReference>
<feature type="signal peptide" evidence="6">
    <location>
        <begin position="1"/>
        <end position="17"/>
    </location>
</feature>
<comment type="subcellular location">
    <subcellularLocation>
        <location evidence="1">Membrane</location>
    </subcellularLocation>
</comment>
<dbReference type="InterPro" id="IPR013783">
    <property type="entry name" value="Ig-like_fold"/>
</dbReference>
<dbReference type="CDD" id="cd05716">
    <property type="entry name" value="IgV_pIgR_like"/>
    <property type="match status" value="1"/>
</dbReference>
<keyword evidence="5" id="KW-1133">Transmembrane helix</keyword>
<gene>
    <name evidence="8" type="primary">LOC116453589</name>
</gene>
<dbReference type="PANTHER" id="PTHR11860">
    <property type="entry name" value="POLYMERIC-IMMUNOGLOBULIN RECEPTOR"/>
    <property type="match status" value="1"/>
</dbReference>
<evidence type="ECO:0000313" key="9">
    <source>
        <dbReference type="Proteomes" id="UP000694553"/>
    </source>
</evidence>
<dbReference type="Proteomes" id="UP000694553">
    <property type="component" value="Unassembled WGS sequence"/>
</dbReference>
<evidence type="ECO:0000256" key="2">
    <source>
        <dbReference type="ARBA" id="ARBA00022692"/>
    </source>
</evidence>
<reference evidence="8" key="2">
    <citation type="submission" date="2025-05" db="UniProtKB">
        <authorList>
            <consortium name="Ensembl"/>
        </authorList>
    </citation>
    <scope>IDENTIFICATION</scope>
</reference>
<dbReference type="OrthoDB" id="8920197at2759"/>
<accession>A0A8U7MTH9</accession>
<evidence type="ECO:0000256" key="4">
    <source>
        <dbReference type="SAM" id="MobiDB-lite"/>
    </source>
</evidence>
<dbReference type="InterPro" id="IPR036179">
    <property type="entry name" value="Ig-like_dom_sf"/>
</dbReference>
<dbReference type="RefSeq" id="XP_031985096.1">
    <property type="nucleotide sequence ID" value="XM_032129205.1"/>
</dbReference>
<evidence type="ECO:0000259" key="7">
    <source>
        <dbReference type="SMART" id="SM00409"/>
    </source>
</evidence>
<dbReference type="Pfam" id="PF07686">
    <property type="entry name" value="V-set"/>
    <property type="match status" value="1"/>
</dbReference>
<sequence length="315" mass="34188">MQLLPLLAWALLPGCGAVTGPGTVQGFEGGSLSVTCTYPPDQEKQPKFWCTPATLYTCDEDIVITSESKPEVQRGRFSIRDDRTRRAFTVTVHGLSKGDEGTFRCGVRKGSFQFDASAVVNVIVVSASSTLPSSTSTTTTTSPDLSPSVTGCTREVSQKESVPSTSNPSTPQHLNVVEHILTPAIGVVLFLLAVAAGVLVILSRKKKKALSGVAIEMDRTHSLSLTKADTLNYADINHDTGTAESQYSNAEAFRRLETPPTEYMEVRQSAQPLEEDREALYARVQKPMPRQEQIYTNVPSAPRASEELYSTVCSR</sequence>
<feature type="chain" id="PRO_5044694389" description="Immunoglobulin domain-containing protein" evidence="6">
    <location>
        <begin position="18"/>
        <end position="315"/>
    </location>
</feature>
<dbReference type="InterPro" id="IPR003599">
    <property type="entry name" value="Ig_sub"/>
</dbReference>
<dbReference type="Ensembl" id="ENSCMUT00000035400.1">
    <property type="protein sequence ID" value="ENSCMUP00000031998.1"/>
    <property type="gene ID" value="ENSCMUG00000011189.2"/>
</dbReference>
<dbReference type="InterPro" id="IPR013106">
    <property type="entry name" value="Ig_V-set"/>
</dbReference>
<organism evidence="8 9">
    <name type="scientific">Corvus moneduloides</name>
    <name type="common">New Caledonian crow</name>
    <dbReference type="NCBI Taxonomy" id="1196302"/>
    <lineage>
        <taxon>Eukaryota</taxon>
        <taxon>Metazoa</taxon>
        <taxon>Chordata</taxon>
        <taxon>Craniata</taxon>
        <taxon>Vertebrata</taxon>
        <taxon>Euteleostomi</taxon>
        <taxon>Archelosauria</taxon>
        <taxon>Archosauria</taxon>
        <taxon>Dinosauria</taxon>
        <taxon>Saurischia</taxon>
        <taxon>Theropoda</taxon>
        <taxon>Coelurosauria</taxon>
        <taxon>Aves</taxon>
        <taxon>Neognathae</taxon>
        <taxon>Neoaves</taxon>
        <taxon>Telluraves</taxon>
        <taxon>Australaves</taxon>
        <taxon>Passeriformes</taxon>
        <taxon>Corvoidea</taxon>
        <taxon>Corvidae</taxon>
        <taxon>Corvus</taxon>
    </lineage>
</organism>
<feature type="region of interest" description="Disordered" evidence="4">
    <location>
        <begin position="131"/>
        <end position="151"/>
    </location>
</feature>
<evidence type="ECO:0000256" key="3">
    <source>
        <dbReference type="ARBA" id="ARBA00023136"/>
    </source>
</evidence>
<dbReference type="AlphaFoldDB" id="A0A8U7MTH9"/>
<evidence type="ECO:0000256" key="5">
    <source>
        <dbReference type="SAM" id="Phobius"/>
    </source>
</evidence>
<dbReference type="SUPFAM" id="SSF48726">
    <property type="entry name" value="Immunoglobulin"/>
    <property type="match status" value="1"/>
</dbReference>
<accession>A0A8C3H0I1</accession>
<protein>
    <recommendedName>
        <fullName evidence="7">Immunoglobulin domain-containing protein</fullName>
    </recommendedName>
</protein>
<keyword evidence="6" id="KW-0732">Signal</keyword>
<keyword evidence="2 5" id="KW-0812">Transmembrane</keyword>
<dbReference type="RefSeq" id="XP_031985095.1">
    <property type="nucleotide sequence ID" value="XM_032129204.1"/>
</dbReference>
<dbReference type="Ensembl" id="ENSCMUT00000031048.1">
    <property type="protein sequence ID" value="ENSCMUP00000030806.1"/>
    <property type="gene ID" value="ENSCMUG00000011189.2"/>
</dbReference>
<dbReference type="Gene3D" id="2.60.40.10">
    <property type="entry name" value="Immunoglobulins"/>
    <property type="match status" value="1"/>
</dbReference>
<feature type="transmembrane region" description="Helical" evidence="5">
    <location>
        <begin position="180"/>
        <end position="202"/>
    </location>
</feature>
<dbReference type="SMART" id="SM00409">
    <property type="entry name" value="IG"/>
    <property type="match status" value="1"/>
</dbReference>
<keyword evidence="3 5" id="KW-0472">Membrane</keyword>
<feature type="compositionally biased region" description="Low complexity" evidence="4">
    <location>
        <begin position="131"/>
        <end position="150"/>
    </location>
</feature>
<dbReference type="Ensembl" id="ENSCMUT00000035853.1">
    <property type="protein sequence ID" value="ENSCMUP00000030895.1"/>
    <property type="gene ID" value="ENSCMUG00000011189.2"/>
</dbReference>
<proteinExistence type="predicted"/>
<dbReference type="GeneID" id="116453589"/>
<evidence type="ECO:0000313" key="8">
    <source>
        <dbReference type="Ensembl" id="ENSCMUP00000018100.2"/>
    </source>
</evidence>
<dbReference type="Ensembl" id="ENSCMUT00000037094.1">
    <property type="protein sequence ID" value="ENSCMUP00000030441.1"/>
    <property type="gene ID" value="ENSCMUG00000011189.2"/>
</dbReference>
<keyword evidence="9" id="KW-1185">Reference proteome</keyword>
<dbReference type="Ensembl" id="ENSCMUT00000019446.2">
    <property type="protein sequence ID" value="ENSCMUP00000018100.2"/>
    <property type="gene ID" value="ENSCMUG00000011189.2"/>
</dbReference>
<name>A0A8U7MTH9_CORMO</name>
<feature type="domain" description="Immunoglobulin" evidence="7">
    <location>
        <begin position="21"/>
        <end position="125"/>
    </location>
</feature>
<evidence type="ECO:0000256" key="1">
    <source>
        <dbReference type="ARBA" id="ARBA00004370"/>
    </source>
</evidence>
<dbReference type="Ensembl" id="ENSCMUT00000033790.1">
    <property type="protein sequence ID" value="ENSCMUP00000032950.1"/>
    <property type="gene ID" value="ENSCMUG00000011189.2"/>
</dbReference>